<proteinExistence type="inferred from homology"/>
<dbReference type="SUPFAM" id="SSF143243">
    <property type="entry name" value="Nqo5-like"/>
    <property type="match status" value="1"/>
</dbReference>
<dbReference type="PANTHER" id="PTHR10884:SF14">
    <property type="entry name" value="NADH DEHYDROGENASE [UBIQUINONE] IRON-SULFUR PROTEIN 3, MITOCHONDRIAL"/>
    <property type="match status" value="1"/>
</dbReference>
<keyword evidence="3" id="KW-0472">Membrane</keyword>
<comment type="subcellular location">
    <subcellularLocation>
        <location evidence="3">Cell membrane</location>
        <topology evidence="3">Peripheral membrane protein</topology>
        <orientation evidence="3">Cytoplasmic side</orientation>
    </subcellularLocation>
</comment>
<dbReference type="InterPro" id="IPR010218">
    <property type="entry name" value="NADH_DH_suC"/>
</dbReference>
<keyword evidence="3 4" id="KW-0520">NAD</keyword>
<evidence type="ECO:0000259" key="6">
    <source>
        <dbReference type="Pfam" id="PF00329"/>
    </source>
</evidence>
<evidence type="ECO:0000313" key="8">
    <source>
        <dbReference type="Proteomes" id="UP001620397"/>
    </source>
</evidence>
<dbReference type="GO" id="GO:0050136">
    <property type="term" value="F:NADH dehydrogenase (quinone) (non-electrogenic) activity"/>
    <property type="evidence" value="ECO:0007669"/>
    <property type="project" value="UniProtKB-EC"/>
</dbReference>
<keyword evidence="7" id="KW-0560">Oxidoreductase</keyword>
<feature type="domain" description="NADH:ubiquinone oxidoreductase 30kDa subunit" evidence="6">
    <location>
        <begin position="34"/>
        <end position="192"/>
    </location>
</feature>
<dbReference type="Pfam" id="PF00329">
    <property type="entry name" value="Complex1_30kDa"/>
    <property type="match status" value="1"/>
</dbReference>
<dbReference type="PROSITE" id="PS00542">
    <property type="entry name" value="COMPLEX1_30K"/>
    <property type="match status" value="1"/>
</dbReference>
<evidence type="ECO:0000256" key="3">
    <source>
        <dbReference type="HAMAP-Rule" id="MF_01357"/>
    </source>
</evidence>
<dbReference type="InterPro" id="IPR020396">
    <property type="entry name" value="NADH_UbQ_OxRdtase_CS"/>
</dbReference>
<evidence type="ECO:0000256" key="4">
    <source>
        <dbReference type="RuleBase" id="RU003456"/>
    </source>
</evidence>
<evidence type="ECO:0000256" key="1">
    <source>
        <dbReference type="ARBA" id="ARBA00007569"/>
    </source>
</evidence>
<dbReference type="Proteomes" id="UP001620397">
    <property type="component" value="Unassembled WGS sequence"/>
</dbReference>
<comment type="function">
    <text evidence="3">NDH-1 shuttles electrons from NADH, via FMN and iron-sulfur (Fe-S) centers, to quinones in the respiratory chain. The immediate electron acceptor for the enzyme in this species is believed to be ubiquinone. Couples the redox reaction to proton translocation (for every two electrons transferred, four hydrogen ions are translocated across the cytoplasmic membrane), and thus conserves the redox energy in a proton gradient.</text>
</comment>
<evidence type="ECO:0000256" key="5">
    <source>
        <dbReference type="RuleBase" id="RU003582"/>
    </source>
</evidence>
<dbReference type="PANTHER" id="PTHR10884">
    <property type="entry name" value="NADH DEHYDROGENASE UBIQUINONE IRON-SULFUR PROTEIN 3"/>
    <property type="match status" value="1"/>
</dbReference>
<dbReference type="EMBL" id="JADIKL010000005">
    <property type="protein sequence ID" value="MFK2931311.1"/>
    <property type="molecule type" value="Genomic_DNA"/>
</dbReference>
<dbReference type="Gene3D" id="3.30.460.80">
    <property type="entry name" value="NADH:ubiquinone oxidoreductase, 30kDa subunit"/>
    <property type="match status" value="1"/>
</dbReference>
<comment type="catalytic activity">
    <reaction evidence="3 5">
        <text>a quinone + NADH + 5 H(+)(in) = a quinol + NAD(+) + 4 H(+)(out)</text>
        <dbReference type="Rhea" id="RHEA:57888"/>
        <dbReference type="ChEBI" id="CHEBI:15378"/>
        <dbReference type="ChEBI" id="CHEBI:24646"/>
        <dbReference type="ChEBI" id="CHEBI:57540"/>
        <dbReference type="ChEBI" id="CHEBI:57945"/>
        <dbReference type="ChEBI" id="CHEBI:132124"/>
    </reaction>
</comment>
<reference evidence="7 8" key="1">
    <citation type="submission" date="2020-10" db="EMBL/GenBank/DDBJ databases">
        <title>Phylogeny of dyella-like bacteria.</title>
        <authorList>
            <person name="Fu J."/>
        </authorList>
    </citation>
    <scope>NUCLEOTIDE SEQUENCE [LARGE SCALE GENOMIC DNA]</scope>
    <source>
        <strain evidence="7 8">DKC-1</strain>
    </source>
</reference>
<keyword evidence="3 4" id="KW-1278">Translocase</keyword>
<keyword evidence="3 5" id="KW-0874">Quinone</keyword>
<comment type="subunit">
    <text evidence="3">NDH-1 is composed of 14 different subunits. Subunits NuoB, C, D, E, F, and G constitute the peripheral sector of the complex.</text>
</comment>
<name>A0ABW8KH39_9GAMM</name>
<keyword evidence="8" id="KW-1185">Reference proteome</keyword>
<gene>
    <name evidence="3" type="primary">nuoC</name>
    <name evidence="7" type="ORF">ISP14_10965</name>
</gene>
<dbReference type="EC" id="7.1.1.-" evidence="3"/>
<dbReference type="NCBIfam" id="NF004730">
    <property type="entry name" value="PRK06074.1-1"/>
    <property type="match status" value="1"/>
</dbReference>
<dbReference type="RefSeq" id="WP_404539485.1">
    <property type="nucleotide sequence ID" value="NZ_JADIKL010000005.1"/>
</dbReference>
<evidence type="ECO:0000256" key="2">
    <source>
        <dbReference type="ARBA" id="ARBA00022448"/>
    </source>
</evidence>
<evidence type="ECO:0000313" key="7">
    <source>
        <dbReference type="EMBL" id="MFK2931311.1"/>
    </source>
</evidence>
<keyword evidence="3" id="KW-1003">Cell membrane</keyword>
<dbReference type="InterPro" id="IPR037232">
    <property type="entry name" value="NADH_quin_OxRdtase_su_C/D-like"/>
</dbReference>
<comment type="caution">
    <text evidence="7">The sequence shown here is derived from an EMBL/GenBank/DDBJ whole genome shotgun (WGS) entry which is preliminary data.</text>
</comment>
<dbReference type="InterPro" id="IPR001268">
    <property type="entry name" value="NADH_UbQ_OxRdtase_30kDa_su"/>
</dbReference>
<sequence length="243" mass="27607">MTDTPKTSLAERLAARFGDTLKISVVRNETTAELSAADLLAVATALRDEPGFRFSELVDVCGIDYLGYGQTEWDTTDVTSTGFSRGVEGEAMGRFDWADRPRDVNHPRRFASVMHLLSVEHNQRLRLRVFCEDDSLPLVPSVCGIWPGANWFERESFDLYGIVYDGHPDLRRILTDYGFVGHPFRKDFPLIGNVEVRYDPEQKRVVYEPVTSVVPRVLVPRVIRDDADLMQAKAEAADDWRRN</sequence>
<keyword evidence="2 3" id="KW-0813">Transport</keyword>
<comment type="similarity">
    <text evidence="1 3 4">Belongs to the complex I 30 kDa subunit family.</text>
</comment>
<accession>A0ABW8KH39</accession>
<organism evidence="7 8">
    <name type="scientific">Dyella agri</name>
    <dbReference type="NCBI Taxonomy" id="1926869"/>
    <lineage>
        <taxon>Bacteria</taxon>
        <taxon>Pseudomonadati</taxon>
        <taxon>Pseudomonadota</taxon>
        <taxon>Gammaproteobacteria</taxon>
        <taxon>Lysobacterales</taxon>
        <taxon>Rhodanobacteraceae</taxon>
        <taxon>Dyella</taxon>
    </lineage>
</organism>
<keyword evidence="3" id="KW-0830">Ubiquinone</keyword>
<dbReference type="HAMAP" id="MF_01357">
    <property type="entry name" value="NDH1_NuoC"/>
    <property type="match status" value="1"/>
</dbReference>
<protein>
    <recommendedName>
        <fullName evidence="3">NADH-quinone oxidoreductase subunit C</fullName>
        <ecNumber evidence="3">7.1.1.-</ecNumber>
    </recommendedName>
    <alternativeName>
        <fullName evidence="3">NADH dehydrogenase I subunit C</fullName>
    </alternativeName>
    <alternativeName>
        <fullName evidence="3">NDH-1 subunit C</fullName>
    </alternativeName>
</protein>